<dbReference type="InterPro" id="IPR016039">
    <property type="entry name" value="Thiolase-like"/>
</dbReference>
<dbReference type="SUPFAM" id="SSF53901">
    <property type="entry name" value="Thiolase-like"/>
    <property type="match status" value="1"/>
</dbReference>
<dbReference type="InterPro" id="IPR020841">
    <property type="entry name" value="PKS_Beta-ketoAc_synthase_dom"/>
</dbReference>
<gene>
    <name evidence="5" type="ORF">B0I18_104242</name>
</gene>
<dbReference type="EMBL" id="PYGD01000004">
    <property type="protein sequence ID" value="PSK92144.1"/>
    <property type="molecule type" value="Genomic_DNA"/>
</dbReference>
<evidence type="ECO:0000313" key="5">
    <source>
        <dbReference type="EMBL" id="PSK92144.1"/>
    </source>
</evidence>
<dbReference type="InterPro" id="IPR014031">
    <property type="entry name" value="Ketoacyl_synth_C"/>
</dbReference>
<protein>
    <submittedName>
        <fullName evidence="5">3-oxoacyl-[acyl-carrier-protein] synthase-1</fullName>
    </submittedName>
</protein>
<dbReference type="Proteomes" id="UP000240572">
    <property type="component" value="Unassembled WGS sequence"/>
</dbReference>
<evidence type="ECO:0000256" key="1">
    <source>
        <dbReference type="ARBA" id="ARBA00008467"/>
    </source>
</evidence>
<dbReference type="PANTHER" id="PTHR11712">
    <property type="entry name" value="POLYKETIDE SYNTHASE-RELATED"/>
    <property type="match status" value="1"/>
</dbReference>
<proteinExistence type="inferred from homology"/>
<dbReference type="Gene3D" id="3.40.47.10">
    <property type="match status" value="1"/>
</dbReference>
<dbReference type="Pfam" id="PF00109">
    <property type="entry name" value="ketoacyl-synt"/>
    <property type="match status" value="1"/>
</dbReference>
<evidence type="ECO:0000313" key="6">
    <source>
        <dbReference type="Proteomes" id="UP000240572"/>
    </source>
</evidence>
<dbReference type="InterPro" id="IPR000794">
    <property type="entry name" value="Beta-ketoacyl_synthase"/>
</dbReference>
<reference evidence="5 6" key="1">
    <citation type="submission" date="2018-03" db="EMBL/GenBank/DDBJ databases">
        <title>Genomic Encyclopedia of Type Strains, Phase III (KMG-III): the genomes of soil and plant-associated and newly described type strains.</title>
        <authorList>
            <person name="Whitman W."/>
        </authorList>
    </citation>
    <scope>NUCLEOTIDE SEQUENCE [LARGE SCALE GENOMIC DNA]</scope>
    <source>
        <strain evidence="5 6">CGMCC 1.12700</strain>
    </source>
</reference>
<sequence length="379" mass="39222">MQTVYAIGHAVLSPLGSDTMGNVKEALAQHTAIQHYQDAAVQDEPFAAARLSPAQLQMIAARYPHKGLSPFEQMCLYVAGEALTPTGINAQDKDCILILSTTKGNIEWLGQQSDDRISLHRSASLIAETLQLAHKPLVISNACISGSVALIAAKRMLETGRYKHALVIGCDRFSGFVFKGFQSFHALAPGPCRPFDKDRAGINLGEAAAAMVLSVDPALAGTAPLAVLAGGGISNDANHLSGPSRTGEELAAAITAALGEAGITPQAVGAISAHGTATLYNDEMEAKALHHAGVAHAAVHSLKSYIGHTLGAAGIIESVVACVAMQQGIQLASLGYASNGVSQALQVNTQTRAADYSVLLKTASGFGGCNAALVWRRAG</sequence>
<dbReference type="PROSITE" id="PS52004">
    <property type="entry name" value="KS3_2"/>
    <property type="match status" value="1"/>
</dbReference>
<dbReference type="AlphaFoldDB" id="A0A2P8D4J6"/>
<name>A0A2P8D4J6_9BACT</name>
<evidence type="ECO:0000256" key="3">
    <source>
        <dbReference type="RuleBase" id="RU003694"/>
    </source>
</evidence>
<dbReference type="GO" id="GO:0004315">
    <property type="term" value="F:3-oxoacyl-[acyl-carrier-protein] synthase activity"/>
    <property type="evidence" value="ECO:0007669"/>
    <property type="project" value="TreeGrafter"/>
</dbReference>
<accession>A0A2P8D4J6</accession>
<dbReference type="GO" id="GO:0005829">
    <property type="term" value="C:cytosol"/>
    <property type="evidence" value="ECO:0007669"/>
    <property type="project" value="TreeGrafter"/>
</dbReference>
<dbReference type="GO" id="GO:0006633">
    <property type="term" value="P:fatty acid biosynthetic process"/>
    <property type="evidence" value="ECO:0007669"/>
    <property type="project" value="TreeGrafter"/>
</dbReference>
<feature type="domain" description="Ketosynthase family 3 (KS3)" evidence="4">
    <location>
        <begin position="1"/>
        <end position="377"/>
    </location>
</feature>
<dbReference type="Pfam" id="PF02801">
    <property type="entry name" value="Ketoacyl-synt_C"/>
    <property type="match status" value="1"/>
</dbReference>
<keyword evidence="2 3" id="KW-0808">Transferase</keyword>
<dbReference type="OrthoDB" id="9808669at2"/>
<dbReference type="SMART" id="SM00825">
    <property type="entry name" value="PKS_KS"/>
    <property type="match status" value="1"/>
</dbReference>
<keyword evidence="6" id="KW-1185">Reference proteome</keyword>
<dbReference type="RefSeq" id="WP_106523207.1">
    <property type="nucleotide sequence ID" value="NZ_PYGD01000004.1"/>
</dbReference>
<evidence type="ECO:0000256" key="2">
    <source>
        <dbReference type="ARBA" id="ARBA00022679"/>
    </source>
</evidence>
<organism evidence="5 6">
    <name type="scientific">Taibaiella chishuiensis</name>
    <dbReference type="NCBI Taxonomy" id="1434707"/>
    <lineage>
        <taxon>Bacteria</taxon>
        <taxon>Pseudomonadati</taxon>
        <taxon>Bacteroidota</taxon>
        <taxon>Chitinophagia</taxon>
        <taxon>Chitinophagales</taxon>
        <taxon>Chitinophagaceae</taxon>
        <taxon>Taibaiella</taxon>
    </lineage>
</organism>
<comment type="similarity">
    <text evidence="1 3">Belongs to the thiolase-like superfamily. Beta-ketoacyl-ACP synthases family.</text>
</comment>
<dbReference type="InterPro" id="IPR014030">
    <property type="entry name" value="Ketoacyl_synth_N"/>
</dbReference>
<comment type="caution">
    <text evidence="5">The sequence shown here is derived from an EMBL/GenBank/DDBJ whole genome shotgun (WGS) entry which is preliminary data.</text>
</comment>
<evidence type="ECO:0000259" key="4">
    <source>
        <dbReference type="PROSITE" id="PS52004"/>
    </source>
</evidence>
<dbReference type="PANTHER" id="PTHR11712:SF336">
    <property type="entry name" value="3-OXOACYL-[ACYL-CARRIER-PROTEIN] SYNTHASE, MITOCHONDRIAL"/>
    <property type="match status" value="1"/>
</dbReference>